<organism evidence="2 3">
    <name type="scientific">Cryptotermes secundus</name>
    <dbReference type="NCBI Taxonomy" id="105785"/>
    <lineage>
        <taxon>Eukaryota</taxon>
        <taxon>Metazoa</taxon>
        <taxon>Ecdysozoa</taxon>
        <taxon>Arthropoda</taxon>
        <taxon>Hexapoda</taxon>
        <taxon>Insecta</taxon>
        <taxon>Pterygota</taxon>
        <taxon>Neoptera</taxon>
        <taxon>Polyneoptera</taxon>
        <taxon>Dictyoptera</taxon>
        <taxon>Blattodea</taxon>
        <taxon>Blattoidea</taxon>
        <taxon>Termitoidae</taxon>
        <taxon>Kalotermitidae</taxon>
        <taxon>Cryptotermitinae</taxon>
        <taxon>Cryptotermes</taxon>
    </lineage>
</organism>
<proteinExistence type="predicted"/>
<gene>
    <name evidence="2" type="ORF">B7P43_G05969</name>
</gene>
<dbReference type="AlphaFoldDB" id="A0A2J7PZS6"/>
<evidence type="ECO:0000313" key="3">
    <source>
        <dbReference type="Proteomes" id="UP000235965"/>
    </source>
</evidence>
<feature type="compositionally biased region" description="Basic and acidic residues" evidence="1">
    <location>
        <begin position="193"/>
        <end position="214"/>
    </location>
</feature>
<dbReference type="Proteomes" id="UP000235965">
    <property type="component" value="Unassembled WGS sequence"/>
</dbReference>
<dbReference type="EMBL" id="NEVH01020332">
    <property type="protein sequence ID" value="PNF21834.1"/>
    <property type="molecule type" value="Genomic_DNA"/>
</dbReference>
<evidence type="ECO:0000256" key="1">
    <source>
        <dbReference type="SAM" id="MobiDB-lite"/>
    </source>
</evidence>
<reference evidence="2 3" key="1">
    <citation type="submission" date="2017-12" db="EMBL/GenBank/DDBJ databases">
        <title>Hemimetabolous genomes reveal molecular basis of termite eusociality.</title>
        <authorList>
            <person name="Harrison M.C."/>
            <person name="Jongepier E."/>
            <person name="Robertson H.M."/>
            <person name="Arning N."/>
            <person name="Bitard-Feildel T."/>
            <person name="Chao H."/>
            <person name="Childers C.P."/>
            <person name="Dinh H."/>
            <person name="Doddapaneni H."/>
            <person name="Dugan S."/>
            <person name="Gowin J."/>
            <person name="Greiner C."/>
            <person name="Han Y."/>
            <person name="Hu H."/>
            <person name="Hughes D.S.T."/>
            <person name="Huylmans A.-K."/>
            <person name="Kemena C."/>
            <person name="Kremer L.P.M."/>
            <person name="Lee S.L."/>
            <person name="Lopez-Ezquerra A."/>
            <person name="Mallet L."/>
            <person name="Monroy-Kuhn J.M."/>
            <person name="Moser A."/>
            <person name="Murali S.C."/>
            <person name="Muzny D.M."/>
            <person name="Otani S."/>
            <person name="Piulachs M.-D."/>
            <person name="Poelchau M."/>
            <person name="Qu J."/>
            <person name="Schaub F."/>
            <person name="Wada-Katsumata A."/>
            <person name="Worley K.C."/>
            <person name="Xie Q."/>
            <person name="Ylla G."/>
            <person name="Poulsen M."/>
            <person name="Gibbs R.A."/>
            <person name="Schal C."/>
            <person name="Richards S."/>
            <person name="Belles X."/>
            <person name="Korb J."/>
            <person name="Bornberg-Bauer E."/>
        </authorList>
    </citation>
    <scope>NUCLEOTIDE SEQUENCE [LARGE SCALE GENOMIC DNA]</scope>
    <source>
        <tissue evidence="2">Whole body</tissue>
    </source>
</reference>
<sequence>MELSPSGRAANSAATQEFLSILWNSKVHYRVHKSPPLVPILTQIYPIHTIQSYLSKIHSNIAHHLRLGLPCDLFPSSFPTNILYAFLRSSEGTNRNKKENECISEGTNREKNEGSSERTNREKNESSSERTNREKNESSSERTNREKNASSSERTNREKNESSSERTNRKKNERSSERTNRKHEKNQMSSDKTIGKRREVKGIQKELTGAKERV</sequence>
<name>A0A2J7PZS6_9NEOP</name>
<keyword evidence="3" id="KW-1185">Reference proteome</keyword>
<comment type="caution">
    <text evidence="2">The sequence shown here is derived from an EMBL/GenBank/DDBJ whole genome shotgun (WGS) entry which is preliminary data.</text>
</comment>
<protein>
    <submittedName>
        <fullName evidence="2">Uncharacterized protein</fullName>
    </submittedName>
</protein>
<dbReference type="STRING" id="105785.A0A2J7PZS6"/>
<feature type="compositionally biased region" description="Basic and acidic residues" evidence="1">
    <location>
        <begin position="94"/>
        <end position="167"/>
    </location>
</feature>
<dbReference type="InParanoid" id="A0A2J7PZS6"/>
<evidence type="ECO:0000313" key="2">
    <source>
        <dbReference type="EMBL" id="PNF21834.1"/>
    </source>
</evidence>
<accession>A0A2J7PZS6</accession>
<feature type="region of interest" description="Disordered" evidence="1">
    <location>
        <begin position="93"/>
        <end position="214"/>
    </location>
</feature>